<dbReference type="Pfam" id="PF02518">
    <property type="entry name" value="HATPase_c"/>
    <property type="match status" value="1"/>
</dbReference>
<dbReference type="InterPro" id="IPR003594">
    <property type="entry name" value="HATPase_dom"/>
</dbReference>
<keyword evidence="4" id="KW-0812">Transmembrane</keyword>
<dbReference type="GO" id="GO:0016301">
    <property type="term" value="F:kinase activity"/>
    <property type="evidence" value="ECO:0007669"/>
    <property type="project" value="UniProtKB-KW"/>
</dbReference>
<dbReference type="GO" id="GO:0000160">
    <property type="term" value="P:phosphorelay signal transduction system"/>
    <property type="evidence" value="ECO:0007669"/>
    <property type="project" value="UniProtKB-KW"/>
</dbReference>
<reference evidence="6" key="1">
    <citation type="submission" date="2024-07" db="EMBL/GenBank/DDBJ databases">
        <authorList>
            <person name="Yu S.T."/>
        </authorList>
    </citation>
    <scope>NUCLEOTIDE SEQUENCE</scope>
    <source>
        <strain evidence="6">Y1</strain>
    </source>
</reference>
<dbReference type="AlphaFoldDB" id="A0AB39TGL1"/>
<feature type="transmembrane region" description="Helical" evidence="4">
    <location>
        <begin position="53"/>
        <end position="72"/>
    </location>
</feature>
<evidence type="ECO:0000256" key="1">
    <source>
        <dbReference type="ARBA" id="ARBA00022679"/>
    </source>
</evidence>
<evidence type="ECO:0000259" key="5">
    <source>
        <dbReference type="Pfam" id="PF02518"/>
    </source>
</evidence>
<proteinExistence type="predicted"/>
<evidence type="ECO:0000256" key="2">
    <source>
        <dbReference type="ARBA" id="ARBA00022777"/>
    </source>
</evidence>
<keyword evidence="2 6" id="KW-0418">Kinase</keyword>
<dbReference type="InterPro" id="IPR036890">
    <property type="entry name" value="HATPase_C_sf"/>
</dbReference>
<keyword evidence="3" id="KW-0902">Two-component regulatory system</keyword>
<name>A0AB39TGL1_9ACTN</name>
<feature type="transmembrane region" description="Helical" evidence="4">
    <location>
        <begin position="12"/>
        <end position="41"/>
    </location>
</feature>
<evidence type="ECO:0000313" key="6">
    <source>
        <dbReference type="EMBL" id="XDQ77419.1"/>
    </source>
</evidence>
<protein>
    <submittedName>
        <fullName evidence="6">Sensor histidine kinase</fullName>
    </submittedName>
</protein>
<dbReference type="InterPro" id="IPR050482">
    <property type="entry name" value="Sensor_HK_TwoCompSys"/>
</dbReference>
<evidence type="ECO:0000256" key="3">
    <source>
        <dbReference type="ARBA" id="ARBA00023012"/>
    </source>
</evidence>
<dbReference type="EMBL" id="CP163445">
    <property type="protein sequence ID" value="XDQ77419.1"/>
    <property type="molecule type" value="Genomic_DNA"/>
</dbReference>
<organism evidence="6">
    <name type="scientific">Streptomyces sp. Y1</name>
    <dbReference type="NCBI Taxonomy" id="3238634"/>
    <lineage>
        <taxon>Bacteria</taxon>
        <taxon>Bacillati</taxon>
        <taxon>Actinomycetota</taxon>
        <taxon>Actinomycetes</taxon>
        <taxon>Kitasatosporales</taxon>
        <taxon>Streptomycetaceae</taxon>
        <taxon>Streptomyces</taxon>
    </lineage>
</organism>
<dbReference type="RefSeq" id="WP_369182267.1">
    <property type="nucleotide sequence ID" value="NZ_CP163445.1"/>
</dbReference>
<feature type="transmembrane region" description="Helical" evidence="4">
    <location>
        <begin position="130"/>
        <end position="150"/>
    </location>
</feature>
<dbReference type="Gene3D" id="3.30.565.10">
    <property type="entry name" value="Histidine kinase-like ATPase, C-terminal domain"/>
    <property type="match status" value="1"/>
</dbReference>
<accession>A0AB39TGL1</accession>
<dbReference type="CDD" id="cd16917">
    <property type="entry name" value="HATPase_UhpB-NarQ-NarX-like"/>
    <property type="match status" value="1"/>
</dbReference>
<keyword evidence="4" id="KW-1133">Transmembrane helix</keyword>
<keyword evidence="4" id="KW-0472">Membrane</keyword>
<evidence type="ECO:0000256" key="4">
    <source>
        <dbReference type="SAM" id="Phobius"/>
    </source>
</evidence>
<sequence>MLLATGLYRASHLIGGLAAAVAGGTGLLLFGAALASSAALYLPAYRRGRLDRAALWADVVSAGCLVPFLALATHSAPVAQPGTWVMLLGSSACAAASAGLAGREAVGAVGLVVAVHTACCLRTGELRPLGGHLVSLLSSALMAYVLWHYLRRQGVLLDEARERAVRAEAARARRAERIAQHRALHDTVLATLTAVAQQRVDPTRAEFRERCAREASYLRRLIQRADEEDGPEGPDGEVAAGAALEQAVTAAEGIGLTVHARYHGLPTLPGPVARSLAAAVTEALNNVRHHAGTSTAHLTATGRGHGIAVTVVDDGRGFDPALLPADGTGLRRSIHARMAEIGGTAAVDSAPGEGTLVELRWPE</sequence>
<gene>
    <name evidence="6" type="ORF">AB2U05_02415</name>
</gene>
<dbReference type="SUPFAM" id="SSF55874">
    <property type="entry name" value="ATPase domain of HSP90 chaperone/DNA topoisomerase II/histidine kinase"/>
    <property type="match status" value="1"/>
</dbReference>
<dbReference type="PANTHER" id="PTHR24421">
    <property type="entry name" value="NITRATE/NITRITE SENSOR PROTEIN NARX-RELATED"/>
    <property type="match status" value="1"/>
</dbReference>
<feature type="domain" description="Histidine kinase/HSP90-like ATPase" evidence="5">
    <location>
        <begin position="274"/>
        <end position="362"/>
    </location>
</feature>
<keyword evidence="1" id="KW-0808">Transferase</keyword>